<dbReference type="Gene3D" id="3.30.300.130">
    <property type="entry name" value="Fe-S cluster assembly (FSCA)"/>
    <property type="match status" value="1"/>
</dbReference>
<keyword evidence="3" id="KW-1185">Reference proteome</keyword>
<dbReference type="SUPFAM" id="SSF117916">
    <property type="entry name" value="Fe-S cluster assembly (FSCA) domain-like"/>
    <property type="match status" value="1"/>
</dbReference>
<protein>
    <submittedName>
        <fullName evidence="2">Metal-sulfur cluster assembly factor</fullName>
    </submittedName>
</protein>
<evidence type="ECO:0000259" key="1">
    <source>
        <dbReference type="Pfam" id="PF01883"/>
    </source>
</evidence>
<dbReference type="InterPro" id="IPR002744">
    <property type="entry name" value="MIP18-like"/>
</dbReference>
<organism evidence="2 3">
    <name type="scientific">Uliginosibacterium sediminicola</name>
    <dbReference type="NCBI Taxonomy" id="2024550"/>
    <lineage>
        <taxon>Bacteria</taxon>
        <taxon>Pseudomonadati</taxon>
        <taxon>Pseudomonadota</taxon>
        <taxon>Betaproteobacteria</taxon>
        <taxon>Rhodocyclales</taxon>
        <taxon>Zoogloeaceae</taxon>
        <taxon>Uliginosibacterium</taxon>
    </lineage>
</organism>
<dbReference type="RefSeq" id="WP_345917658.1">
    <property type="nucleotide sequence ID" value="NZ_JBDIVE010000001.1"/>
</dbReference>
<evidence type="ECO:0000313" key="2">
    <source>
        <dbReference type="EMBL" id="MEN3066888.1"/>
    </source>
</evidence>
<dbReference type="PANTHER" id="PTHR42831:SF1">
    <property type="entry name" value="FE-S PROTEIN MATURATION AUXILIARY FACTOR YITW"/>
    <property type="match status" value="1"/>
</dbReference>
<dbReference type="InterPro" id="IPR052339">
    <property type="entry name" value="Fe-S_Maturation_MIP18"/>
</dbReference>
<comment type="caution">
    <text evidence="2">The sequence shown here is derived from an EMBL/GenBank/DDBJ whole genome shotgun (WGS) entry which is preliminary data.</text>
</comment>
<dbReference type="Pfam" id="PF01883">
    <property type="entry name" value="FeS_assembly_P"/>
    <property type="match status" value="1"/>
</dbReference>
<gene>
    <name evidence="2" type="ORF">ABDB84_00270</name>
</gene>
<dbReference type="Proteomes" id="UP001410394">
    <property type="component" value="Unassembled WGS sequence"/>
</dbReference>
<dbReference type="PANTHER" id="PTHR42831">
    <property type="entry name" value="FE-S PROTEIN MATURATION AUXILIARY FACTOR YITW"/>
    <property type="match status" value="1"/>
</dbReference>
<feature type="domain" description="MIP18 family-like" evidence="1">
    <location>
        <begin position="11"/>
        <end position="79"/>
    </location>
</feature>
<dbReference type="EMBL" id="JBDIVE010000001">
    <property type="protein sequence ID" value="MEN3066888.1"/>
    <property type="molecule type" value="Genomic_DNA"/>
</dbReference>
<sequence length="106" mass="11400">MSATDTTLSQSLRAALRQVIDPELGMNIVDLGLIYRLDIGPQGVALDLTMTSPACPLGEMILQDVESTLRAALPADTAIALNLVWSPPWSPALMSPEARQHFGWAD</sequence>
<dbReference type="InterPro" id="IPR034904">
    <property type="entry name" value="FSCA_dom_sf"/>
</dbReference>
<proteinExistence type="predicted"/>
<name>A0ABU9YT37_9RHOO</name>
<reference evidence="2 3" key="1">
    <citation type="journal article" date="2018" name="Int. J. Syst. Evol. Microbiol.">
        <title>Uliginosibacterium sediminicola sp. nov., isolated from freshwater sediment.</title>
        <authorList>
            <person name="Hwang W.M."/>
            <person name="Kim S.M."/>
            <person name="Kang K."/>
            <person name="Ahn T.Y."/>
        </authorList>
    </citation>
    <scope>NUCLEOTIDE SEQUENCE [LARGE SCALE GENOMIC DNA]</scope>
    <source>
        <strain evidence="2 3">M1-21</strain>
    </source>
</reference>
<evidence type="ECO:0000313" key="3">
    <source>
        <dbReference type="Proteomes" id="UP001410394"/>
    </source>
</evidence>
<accession>A0ABU9YT37</accession>